<evidence type="ECO:0000256" key="1">
    <source>
        <dbReference type="ARBA" id="ARBA00007689"/>
    </source>
</evidence>
<comment type="caution">
    <text evidence="3">The sequence shown here is derived from an EMBL/GenBank/DDBJ whole genome shotgun (WGS) entry which is preliminary data.</text>
</comment>
<evidence type="ECO:0000259" key="2">
    <source>
        <dbReference type="Pfam" id="PF03795"/>
    </source>
</evidence>
<dbReference type="InterPro" id="IPR005545">
    <property type="entry name" value="YCII"/>
</dbReference>
<gene>
    <name evidence="3" type="ORF">ACFP90_06495</name>
</gene>
<dbReference type="SUPFAM" id="SSF54909">
    <property type="entry name" value="Dimeric alpha+beta barrel"/>
    <property type="match status" value="1"/>
</dbReference>
<dbReference type="EMBL" id="JBHSWB010000001">
    <property type="protein sequence ID" value="MFC6660034.1"/>
    <property type="molecule type" value="Genomic_DNA"/>
</dbReference>
<dbReference type="Pfam" id="PF03795">
    <property type="entry name" value="YCII"/>
    <property type="match status" value="1"/>
</dbReference>
<evidence type="ECO:0000313" key="4">
    <source>
        <dbReference type="Proteomes" id="UP001596317"/>
    </source>
</evidence>
<dbReference type="PANTHER" id="PTHR37828">
    <property type="entry name" value="GSR2449 PROTEIN"/>
    <property type="match status" value="1"/>
</dbReference>
<accession>A0ABW1ZJW6</accession>
<reference evidence="4" key="1">
    <citation type="journal article" date="2019" name="Int. J. Syst. Evol. Microbiol.">
        <title>The Global Catalogue of Microorganisms (GCM) 10K type strain sequencing project: providing services to taxonomists for standard genome sequencing and annotation.</title>
        <authorList>
            <consortium name="The Broad Institute Genomics Platform"/>
            <consortium name="The Broad Institute Genome Sequencing Center for Infectious Disease"/>
            <person name="Wu L."/>
            <person name="Ma J."/>
        </authorList>
    </citation>
    <scope>NUCLEOTIDE SEQUENCE [LARGE SCALE GENOMIC DNA]</scope>
    <source>
        <strain evidence="4">CCUG 63830</strain>
    </source>
</reference>
<sequence>MTTQTKPLWIVESTYLKMGEELAAVTPDHREWLEQHYKSGLFLVSGRKVDRTGGVILAHADTLQELVDLFDQDPFVQKGCARYRYTAFTPVKRSRAVDLEGVPLVE</sequence>
<name>A0ABW1ZJW6_9DEIO</name>
<comment type="similarity">
    <text evidence="1">Belongs to the YciI family.</text>
</comment>
<organism evidence="3 4">
    <name type="scientific">Deinococcus multiflagellatus</name>
    <dbReference type="NCBI Taxonomy" id="1656887"/>
    <lineage>
        <taxon>Bacteria</taxon>
        <taxon>Thermotogati</taxon>
        <taxon>Deinococcota</taxon>
        <taxon>Deinococci</taxon>
        <taxon>Deinococcales</taxon>
        <taxon>Deinococcaceae</taxon>
        <taxon>Deinococcus</taxon>
    </lineage>
</organism>
<keyword evidence="4" id="KW-1185">Reference proteome</keyword>
<dbReference type="Gene3D" id="3.30.70.1060">
    <property type="entry name" value="Dimeric alpha+beta barrel"/>
    <property type="match status" value="1"/>
</dbReference>
<dbReference type="PANTHER" id="PTHR37828:SF1">
    <property type="entry name" value="YCII-RELATED DOMAIN-CONTAINING PROTEIN"/>
    <property type="match status" value="1"/>
</dbReference>
<dbReference type="InterPro" id="IPR011008">
    <property type="entry name" value="Dimeric_a/b-barrel"/>
</dbReference>
<dbReference type="Proteomes" id="UP001596317">
    <property type="component" value="Unassembled WGS sequence"/>
</dbReference>
<protein>
    <submittedName>
        <fullName evidence="3">YciI family protein</fullName>
    </submittedName>
</protein>
<dbReference type="RefSeq" id="WP_224608109.1">
    <property type="nucleotide sequence ID" value="NZ_JAIQXV010000007.1"/>
</dbReference>
<proteinExistence type="inferred from homology"/>
<feature type="domain" description="YCII-related" evidence="2">
    <location>
        <begin position="20"/>
        <end position="88"/>
    </location>
</feature>
<evidence type="ECO:0000313" key="3">
    <source>
        <dbReference type="EMBL" id="MFC6660034.1"/>
    </source>
</evidence>